<reference evidence="2 3" key="1">
    <citation type="submission" date="2020-08" db="EMBL/GenBank/DDBJ databases">
        <title>Genome sequence of Erysipelothrix inopinata DSM 15511T.</title>
        <authorList>
            <person name="Hyun D.-W."/>
            <person name="Bae J.-W."/>
        </authorList>
    </citation>
    <scope>NUCLEOTIDE SEQUENCE [LARGE SCALE GENOMIC DNA]</scope>
    <source>
        <strain evidence="2 3">DSM 15511</strain>
    </source>
</reference>
<evidence type="ECO:0000256" key="1">
    <source>
        <dbReference type="SAM" id="Phobius"/>
    </source>
</evidence>
<dbReference type="EMBL" id="CP060715">
    <property type="protein sequence ID" value="QNN61853.1"/>
    <property type="molecule type" value="Genomic_DNA"/>
</dbReference>
<dbReference type="AlphaFoldDB" id="A0A7G9S1X8"/>
<sequence>MKAFFEEYGLVLVVTVIATGMIFFSNEFKEILKDTLITQWDTMTEVRQ</sequence>
<protein>
    <submittedName>
        <fullName evidence="2">Uncharacterized protein</fullName>
    </submittedName>
</protein>
<dbReference type="KEGG" id="eio:H9L01_01390"/>
<keyword evidence="1" id="KW-1133">Transmembrane helix</keyword>
<name>A0A7G9S1X8_9FIRM</name>
<dbReference type="Proteomes" id="UP000515928">
    <property type="component" value="Chromosome"/>
</dbReference>
<keyword evidence="1" id="KW-0812">Transmembrane</keyword>
<gene>
    <name evidence="2" type="ORF">H9L01_01390</name>
</gene>
<evidence type="ECO:0000313" key="2">
    <source>
        <dbReference type="EMBL" id="QNN61853.1"/>
    </source>
</evidence>
<keyword evidence="1" id="KW-0472">Membrane</keyword>
<feature type="transmembrane region" description="Helical" evidence="1">
    <location>
        <begin position="7"/>
        <end position="24"/>
    </location>
</feature>
<evidence type="ECO:0000313" key="3">
    <source>
        <dbReference type="Proteomes" id="UP000515928"/>
    </source>
</evidence>
<keyword evidence="3" id="KW-1185">Reference proteome</keyword>
<proteinExistence type="predicted"/>
<organism evidence="2 3">
    <name type="scientific">Erysipelothrix inopinata</name>
    <dbReference type="NCBI Taxonomy" id="225084"/>
    <lineage>
        <taxon>Bacteria</taxon>
        <taxon>Bacillati</taxon>
        <taxon>Bacillota</taxon>
        <taxon>Erysipelotrichia</taxon>
        <taxon>Erysipelotrichales</taxon>
        <taxon>Erysipelotrichaceae</taxon>
        <taxon>Erysipelothrix</taxon>
    </lineage>
</organism>
<accession>A0A7G9S1X8</accession>
<dbReference type="RefSeq" id="WP_187535043.1">
    <property type="nucleotide sequence ID" value="NZ_CBCSHU010000019.1"/>
</dbReference>